<dbReference type="EMBL" id="BMAW01123337">
    <property type="protein sequence ID" value="GFU02847.1"/>
    <property type="molecule type" value="Genomic_DNA"/>
</dbReference>
<comment type="caution">
    <text evidence="1">The sequence shown here is derived from an EMBL/GenBank/DDBJ whole genome shotgun (WGS) entry which is preliminary data.</text>
</comment>
<dbReference type="Proteomes" id="UP000887013">
    <property type="component" value="Unassembled WGS sequence"/>
</dbReference>
<name>A0A8X6Q2G3_NEPPI</name>
<gene>
    <name evidence="1" type="ORF">NPIL_515801</name>
</gene>
<sequence>MSSSLLINSSGEAHKKGLSLFTNKPQVLTVTECFLSYCFQAISSFANPYFIAAVENSVPYTIRFTSLEHGVDAFLQATSLKKDDDSLKDLSYLHCSEVVCPLVSNSISELFCTFNFDRRFPVIFSNISIGISGFSTLSP</sequence>
<organism evidence="1 2">
    <name type="scientific">Nephila pilipes</name>
    <name type="common">Giant wood spider</name>
    <name type="synonym">Nephila maculata</name>
    <dbReference type="NCBI Taxonomy" id="299642"/>
    <lineage>
        <taxon>Eukaryota</taxon>
        <taxon>Metazoa</taxon>
        <taxon>Ecdysozoa</taxon>
        <taxon>Arthropoda</taxon>
        <taxon>Chelicerata</taxon>
        <taxon>Arachnida</taxon>
        <taxon>Araneae</taxon>
        <taxon>Araneomorphae</taxon>
        <taxon>Entelegynae</taxon>
        <taxon>Araneoidea</taxon>
        <taxon>Nephilidae</taxon>
        <taxon>Nephila</taxon>
    </lineage>
</organism>
<protein>
    <submittedName>
        <fullName evidence="1">Uncharacterized protein</fullName>
    </submittedName>
</protein>
<evidence type="ECO:0000313" key="2">
    <source>
        <dbReference type="Proteomes" id="UP000887013"/>
    </source>
</evidence>
<proteinExistence type="predicted"/>
<evidence type="ECO:0000313" key="1">
    <source>
        <dbReference type="EMBL" id="GFU02847.1"/>
    </source>
</evidence>
<reference evidence="1" key="1">
    <citation type="submission" date="2020-08" db="EMBL/GenBank/DDBJ databases">
        <title>Multicomponent nature underlies the extraordinary mechanical properties of spider dragline silk.</title>
        <authorList>
            <person name="Kono N."/>
            <person name="Nakamura H."/>
            <person name="Mori M."/>
            <person name="Yoshida Y."/>
            <person name="Ohtoshi R."/>
            <person name="Malay A.D."/>
            <person name="Moran D.A.P."/>
            <person name="Tomita M."/>
            <person name="Numata K."/>
            <person name="Arakawa K."/>
        </authorList>
    </citation>
    <scope>NUCLEOTIDE SEQUENCE</scope>
</reference>
<accession>A0A8X6Q2G3</accession>
<keyword evidence="2" id="KW-1185">Reference proteome</keyword>
<dbReference type="AlphaFoldDB" id="A0A8X6Q2G3"/>